<feature type="modified residue" description="4-aspartylphosphate" evidence="4">
    <location>
        <position position="484"/>
    </location>
</feature>
<accession>A0ABS7YBZ6</accession>
<evidence type="ECO:0000313" key="7">
    <source>
        <dbReference type="EMBL" id="MCA1856522.1"/>
    </source>
</evidence>
<dbReference type="Gene3D" id="3.30.565.10">
    <property type="entry name" value="Histidine kinase-like ATPase, C-terminal domain"/>
    <property type="match status" value="1"/>
</dbReference>
<comment type="caution">
    <text evidence="7">The sequence shown here is derived from an EMBL/GenBank/DDBJ whole genome shotgun (WGS) entry which is preliminary data.</text>
</comment>
<evidence type="ECO:0000259" key="5">
    <source>
        <dbReference type="PROSITE" id="PS50109"/>
    </source>
</evidence>
<reference evidence="7 8" key="1">
    <citation type="submission" date="2021-07" db="EMBL/GenBank/DDBJ databases">
        <title>Characterization of Violacein-producing bacteria and related species.</title>
        <authorList>
            <person name="Wilson H.S."/>
            <person name="De Leon M.E."/>
        </authorList>
    </citation>
    <scope>NUCLEOTIDE SEQUENCE [LARGE SCALE GENOMIC DNA]</scope>
    <source>
        <strain evidence="7 8">HSC-2F05</strain>
    </source>
</reference>
<evidence type="ECO:0000259" key="6">
    <source>
        <dbReference type="PROSITE" id="PS50110"/>
    </source>
</evidence>
<evidence type="ECO:0000256" key="2">
    <source>
        <dbReference type="ARBA" id="ARBA00012438"/>
    </source>
</evidence>
<dbReference type="Proteomes" id="UP001198602">
    <property type="component" value="Unassembled WGS sequence"/>
</dbReference>
<dbReference type="Gene3D" id="1.10.287.130">
    <property type="match status" value="1"/>
</dbReference>
<dbReference type="PROSITE" id="PS50110">
    <property type="entry name" value="RESPONSE_REGULATORY"/>
    <property type="match status" value="1"/>
</dbReference>
<dbReference type="SMART" id="SM00448">
    <property type="entry name" value="REC"/>
    <property type="match status" value="1"/>
</dbReference>
<dbReference type="RefSeq" id="WP_225238796.1">
    <property type="nucleotide sequence ID" value="NZ_JAHYBX010000003.1"/>
</dbReference>
<protein>
    <recommendedName>
        <fullName evidence="2">histidine kinase</fullName>
        <ecNumber evidence="2">2.7.13.3</ecNumber>
    </recommendedName>
</protein>
<dbReference type="EMBL" id="JAHYBX010000003">
    <property type="protein sequence ID" value="MCA1856522.1"/>
    <property type="molecule type" value="Genomic_DNA"/>
</dbReference>
<organism evidence="7 8">
    <name type="scientific">Massilia hydrophila</name>
    <dbReference type="NCBI Taxonomy" id="3044279"/>
    <lineage>
        <taxon>Bacteria</taxon>
        <taxon>Pseudomonadati</taxon>
        <taxon>Pseudomonadota</taxon>
        <taxon>Betaproteobacteria</taxon>
        <taxon>Burkholderiales</taxon>
        <taxon>Oxalobacteraceae</taxon>
        <taxon>Telluria group</taxon>
        <taxon>Massilia</taxon>
    </lineage>
</organism>
<dbReference type="CDD" id="cd00082">
    <property type="entry name" value="HisKA"/>
    <property type="match status" value="1"/>
</dbReference>
<feature type="domain" description="Histidine kinase" evidence="5">
    <location>
        <begin position="195"/>
        <end position="415"/>
    </location>
</feature>
<name>A0ABS7YBZ6_9BURK</name>
<dbReference type="SUPFAM" id="SSF55874">
    <property type="entry name" value="ATPase domain of HSP90 chaperone/DNA topoisomerase II/histidine kinase"/>
    <property type="match status" value="1"/>
</dbReference>
<evidence type="ECO:0000256" key="4">
    <source>
        <dbReference type="PROSITE-ProRule" id="PRU00169"/>
    </source>
</evidence>
<dbReference type="PANTHER" id="PTHR43065:SF49">
    <property type="entry name" value="HISTIDINE KINASE"/>
    <property type="match status" value="1"/>
</dbReference>
<dbReference type="InterPro" id="IPR003661">
    <property type="entry name" value="HisK_dim/P_dom"/>
</dbReference>
<comment type="catalytic activity">
    <reaction evidence="1">
        <text>ATP + protein L-histidine = ADP + protein N-phospho-L-histidine.</text>
        <dbReference type="EC" id="2.7.13.3"/>
    </reaction>
</comment>
<dbReference type="InterPro" id="IPR036890">
    <property type="entry name" value="HATPase_C_sf"/>
</dbReference>
<evidence type="ECO:0000313" key="8">
    <source>
        <dbReference type="Proteomes" id="UP001198602"/>
    </source>
</evidence>
<evidence type="ECO:0000256" key="3">
    <source>
        <dbReference type="ARBA" id="ARBA00022553"/>
    </source>
</evidence>
<dbReference type="InterPro" id="IPR011006">
    <property type="entry name" value="CheY-like_superfamily"/>
</dbReference>
<dbReference type="PANTHER" id="PTHR43065">
    <property type="entry name" value="SENSOR HISTIDINE KINASE"/>
    <property type="match status" value="1"/>
</dbReference>
<evidence type="ECO:0000256" key="1">
    <source>
        <dbReference type="ARBA" id="ARBA00000085"/>
    </source>
</evidence>
<dbReference type="PRINTS" id="PR00344">
    <property type="entry name" value="BCTRLSENSOR"/>
</dbReference>
<dbReference type="SUPFAM" id="SSF47384">
    <property type="entry name" value="Homodimeric domain of signal transducing histidine kinase"/>
    <property type="match status" value="1"/>
</dbReference>
<dbReference type="Pfam" id="PF02518">
    <property type="entry name" value="HATPase_c"/>
    <property type="match status" value="1"/>
</dbReference>
<dbReference type="Gene3D" id="3.40.50.2300">
    <property type="match status" value="1"/>
</dbReference>
<sequence length="556" mass="59580">MTDPRKPGASVVAAVCAPFGHDERALAGLLAEWGAQARPCADGAALAAAVEDPGVWLLLLTDDALETHATPLAAALQAQPAWSDMPLIVLSAQASSSGSHLQWNFLRQFANITVLGRPGSANVLRTAFDAACRARAWQFTVREQMATLSAAATLMEQRVLERTAELVAETDSRKRVESALNEARKLEAIGRLTGGVAHDFNNLLQVIQGSTTLLPLVEPHSERWERALHAIQRAAARGAKLTHQLLAFGRRQALSGGALDIARQLDEMRDLLQQSLRERIVLQIEVEPDLWLAEADLTQLEVALLNLAVNAKDAMPDGGTVTIRARNCSLPAPELPQLGLSGDFIWLTVRDTGAGMAPDVVRQAFDPFFTTKPVGVGTGLGLSQVYGFARQSGGMAWIDSSAQGTAVSILLPRSAAERVQEKDDGALAPPLAAGARVLFVEDDAEVADATLALLSNLGCEARLARDAQEALRQPLEQFDLVFSDVVMPGAMDGIGLARHIRERHPDLPMLLASGYVVAPERLRGLDVSVLAKPYTQEELRRMLARLLARGAGKGAP</sequence>
<dbReference type="SUPFAM" id="SSF52172">
    <property type="entry name" value="CheY-like"/>
    <property type="match status" value="1"/>
</dbReference>
<dbReference type="InterPro" id="IPR036097">
    <property type="entry name" value="HisK_dim/P_sf"/>
</dbReference>
<dbReference type="Pfam" id="PF00512">
    <property type="entry name" value="HisKA"/>
    <property type="match status" value="1"/>
</dbReference>
<dbReference type="InterPro" id="IPR005467">
    <property type="entry name" value="His_kinase_dom"/>
</dbReference>
<keyword evidence="3 4" id="KW-0597">Phosphoprotein</keyword>
<dbReference type="EC" id="2.7.13.3" evidence="2"/>
<feature type="domain" description="Response regulatory" evidence="6">
    <location>
        <begin position="436"/>
        <end position="547"/>
    </location>
</feature>
<proteinExistence type="predicted"/>
<dbReference type="PROSITE" id="PS50109">
    <property type="entry name" value="HIS_KIN"/>
    <property type="match status" value="1"/>
</dbReference>
<dbReference type="Pfam" id="PF00072">
    <property type="entry name" value="Response_reg"/>
    <property type="match status" value="1"/>
</dbReference>
<gene>
    <name evidence="7" type="ORF">LE190_11410</name>
</gene>
<dbReference type="InterPro" id="IPR001789">
    <property type="entry name" value="Sig_transdc_resp-reg_receiver"/>
</dbReference>
<keyword evidence="8" id="KW-1185">Reference proteome</keyword>
<dbReference type="InterPro" id="IPR004358">
    <property type="entry name" value="Sig_transdc_His_kin-like_C"/>
</dbReference>
<dbReference type="InterPro" id="IPR003594">
    <property type="entry name" value="HATPase_dom"/>
</dbReference>
<dbReference type="SMART" id="SM00387">
    <property type="entry name" value="HATPase_c"/>
    <property type="match status" value="1"/>
</dbReference>
<dbReference type="SMART" id="SM00388">
    <property type="entry name" value="HisKA"/>
    <property type="match status" value="1"/>
</dbReference>